<dbReference type="InterPro" id="IPR020845">
    <property type="entry name" value="AMP-binding_CS"/>
</dbReference>
<evidence type="ECO:0000259" key="2">
    <source>
        <dbReference type="Pfam" id="PF13193"/>
    </source>
</evidence>
<accession>A0ABU4PJF2</accession>
<organism evidence="3 4">
    <name type="scientific">Sphingomonas echinoides</name>
    <dbReference type="NCBI Taxonomy" id="59803"/>
    <lineage>
        <taxon>Bacteria</taxon>
        <taxon>Pseudomonadati</taxon>
        <taxon>Pseudomonadota</taxon>
        <taxon>Alphaproteobacteria</taxon>
        <taxon>Sphingomonadales</taxon>
        <taxon>Sphingomonadaceae</taxon>
        <taxon>Sphingomonas</taxon>
    </lineage>
</organism>
<dbReference type="RefSeq" id="WP_010405371.1">
    <property type="nucleotide sequence ID" value="NZ_JAWXXV010000001.1"/>
</dbReference>
<dbReference type="Pfam" id="PF00501">
    <property type="entry name" value="AMP-binding"/>
    <property type="match status" value="1"/>
</dbReference>
<keyword evidence="4" id="KW-1185">Reference proteome</keyword>
<dbReference type="PANTHER" id="PTHR43767">
    <property type="entry name" value="LONG-CHAIN-FATTY-ACID--COA LIGASE"/>
    <property type="match status" value="1"/>
</dbReference>
<dbReference type="Pfam" id="PF13193">
    <property type="entry name" value="AMP-binding_C"/>
    <property type="match status" value="1"/>
</dbReference>
<dbReference type="InterPro" id="IPR050237">
    <property type="entry name" value="ATP-dep_AMP-bd_enzyme"/>
</dbReference>
<comment type="caution">
    <text evidence="3">The sequence shown here is derived from an EMBL/GenBank/DDBJ whole genome shotgun (WGS) entry which is preliminary data.</text>
</comment>
<feature type="domain" description="AMP-binding enzyme C-terminal" evidence="2">
    <location>
        <begin position="438"/>
        <end position="512"/>
    </location>
</feature>
<evidence type="ECO:0000313" key="3">
    <source>
        <dbReference type="EMBL" id="MDX5983287.1"/>
    </source>
</evidence>
<dbReference type="InterPro" id="IPR045851">
    <property type="entry name" value="AMP-bd_C_sf"/>
</dbReference>
<sequence>MQTYGLTVEKFLDHAAQWFGDTQIVEADAGQAVRRIGYGALRLRSNRLSGALRTLGLGFGDRIGTLAWNTQAHLETYYAAMGIGLVCHTLNPRLTPAHLATMINEAEDRVIVVASDLLPVLRDVLADCPEVAHVVVIDAPLPQGTPIGTHPARLWAYDDLLERHGVETLWGDFAETVAAGLCYTSGTTGRPKGVVYTHRSNYLHTLRALQADAMALTARDVLLLGVPMFHANGWGLPFAAPGAGTKLVLPGRMLDGASLARVMRDERVTIAVGVQTVWLGLVDHLERTGETLPDLERVLIGGSSCPEALIRRIEERLGVHVQTSWGMTELSPTGTISPPYPTAQSRGASGRPPLGVELKLTDAAGVTLARQRDTLGHLKVRGASVLDRYFKAQSDALDEEGFFDTGDLAMIDGEGNLTICGRAKDLIKSGGEWINPNEIEALIGMHPAVRHVAVIARADERWGERPVLIVETAEADVTPATLIALLRGKVADFWIPDQVAQIEAMPLAATGKIDKLRLNAELAAGTIPLTKVAR</sequence>
<evidence type="ECO:0000259" key="1">
    <source>
        <dbReference type="Pfam" id="PF00501"/>
    </source>
</evidence>
<dbReference type="InterPro" id="IPR042099">
    <property type="entry name" value="ANL_N_sf"/>
</dbReference>
<name>A0ABU4PJF2_9SPHN</name>
<reference evidence="3 4" key="1">
    <citation type="submission" date="2023-11" db="EMBL/GenBank/DDBJ databases">
        <title>MicrobeMod: A computational toolkit for identifying prokaryotic methylation and restriction-modification with nanopore sequencing.</title>
        <authorList>
            <person name="Crits-Christoph A."/>
            <person name="Kang S.C."/>
            <person name="Lee H."/>
            <person name="Ostrov N."/>
        </authorList>
    </citation>
    <scope>NUCLEOTIDE SEQUENCE [LARGE SCALE GENOMIC DNA]</scope>
    <source>
        <strain evidence="3 4">ATCC 14820</strain>
    </source>
</reference>
<evidence type="ECO:0000313" key="4">
    <source>
        <dbReference type="Proteomes" id="UP001279660"/>
    </source>
</evidence>
<feature type="domain" description="AMP-dependent synthetase/ligase" evidence="1">
    <location>
        <begin position="15"/>
        <end position="390"/>
    </location>
</feature>
<dbReference type="InterPro" id="IPR000873">
    <property type="entry name" value="AMP-dep_synth/lig_dom"/>
</dbReference>
<dbReference type="InterPro" id="IPR025110">
    <property type="entry name" value="AMP-bd_C"/>
</dbReference>
<dbReference type="PANTHER" id="PTHR43767:SF11">
    <property type="entry name" value="MEDIUM-CHAIN-FATTY-ACID--COA LIGASE"/>
    <property type="match status" value="1"/>
</dbReference>
<dbReference type="Proteomes" id="UP001279660">
    <property type="component" value="Unassembled WGS sequence"/>
</dbReference>
<protein>
    <submittedName>
        <fullName evidence="3">AMP-binding protein</fullName>
    </submittedName>
</protein>
<gene>
    <name evidence="3" type="ORF">SIL82_03375</name>
</gene>
<dbReference type="Gene3D" id="3.40.50.12780">
    <property type="entry name" value="N-terminal domain of ligase-like"/>
    <property type="match status" value="1"/>
</dbReference>
<dbReference type="SUPFAM" id="SSF56801">
    <property type="entry name" value="Acetyl-CoA synthetase-like"/>
    <property type="match status" value="1"/>
</dbReference>
<dbReference type="PROSITE" id="PS00455">
    <property type="entry name" value="AMP_BINDING"/>
    <property type="match status" value="1"/>
</dbReference>
<proteinExistence type="predicted"/>
<dbReference type="Gene3D" id="3.30.300.30">
    <property type="match status" value="1"/>
</dbReference>
<dbReference type="EMBL" id="JAWXXV010000001">
    <property type="protein sequence ID" value="MDX5983287.1"/>
    <property type="molecule type" value="Genomic_DNA"/>
</dbReference>